<name>A0A8H3CU54_9AGAM</name>
<evidence type="ECO:0000313" key="1">
    <source>
        <dbReference type="EMBL" id="CAE6497309.1"/>
    </source>
</evidence>
<protein>
    <recommendedName>
        <fullName evidence="3">F-box domain-containing protein</fullName>
    </recommendedName>
</protein>
<sequence length="459" mass="51594">MVNLPDLPAEIVLQVLSCFSPSATDPFWHRGITHQTLLPYSFSLDNKSRAEQIENAKRLGLVCKQLQSVCALIVWMKLECNPIMGLKNLLNVCKSQYGLAGNIQELVLRLPYLPLDELELQFKNIWPHLTSLHTLTLTLTSANGCPPWLVTHLKSTPNLHTLRLRVMGDSIGPYLRGISNIRNLYIEIYPPDIEDHDADSFGSGPATETRTREGVSREVYHNWSTLFHDLMGFIESCENVDRMGWHIHWTMVHAFYQHANAKSVAPNSSSLHVRRISVLPPFLTSLSISLESQLGTEPCVRALSGLPITDLALVSYDHLLLLGPEFEKFCKAFGNLKRLRLKLRAPSITVNGSSPEQSLIDTESIARGLSSLPHLRSYRGPIVIKRPEPTDPRVASSALIQKTVKATLVELADRLEAKGVAPDVLFQWCMWVDGKYGPKEFEMVPQDGPRRLDRMNENI</sequence>
<gene>
    <name evidence="1" type="ORF">RDB_LOCUS135754</name>
</gene>
<dbReference type="EMBL" id="CAJMWT010004848">
    <property type="protein sequence ID" value="CAE6497309.1"/>
    <property type="molecule type" value="Genomic_DNA"/>
</dbReference>
<dbReference type="AlphaFoldDB" id="A0A8H3CU54"/>
<comment type="caution">
    <text evidence="1">The sequence shown here is derived from an EMBL/GenBank/DDBJ whole genome shotgun (WGS) entry which is preliminary data.</text>
</comment>
<proteinExistence type="predicted"/>
<evidence type="ECO:0000313" key="2">
    <source>
        <dbReference type="Proteomes" id="UP000663843"/>
    </source>
</evidence>
<evidence type="ECO:0008006" key="3">
    <source>
        <dbReference type="Google" id="ProtNLM"/>
    </source>
</evidence>
<accession>A0A8H3CU54</accession>
<reference evidence="1" key="1">
    <citation type="submission" date="2021-01" db="EMBL/GenBank/DDBJ databases">
        <authorList>
            <person name="Kaushik A."/>
        </authorList>
    </citation>
    <scope>NUCLEOTIDE SEQUENCE</scope>
    <source>
        <strain evidence="1">AG2-2IIIB</strain>
    </source>
</reference>
<dbReference type="Gene3D" id="3.80.10.10">
    <property type="entry name" value="Ribonuclease Inhibitor"/>
    <property type="match status" value="1"/>
</dbReference>
<dbReference type="InterPro" id="IPR032675">
    <property type="entry name" value="LRR_dom_sf"/>
</dbReference>
<dbReference type="Proteomes" id="UP000663843">
    <property type="component" value="Unassembled WGS sequence"/>
</dbReference>
<organism evidence="1 2">
    <name type="scientific">Rhizoctonia solani</name>
    <dbReference type="NCBI Taxonomy" id="456999"/>
    <lineage>
        <taxon>Eukaryota</taxon>
        <taxon>Fungi</taxon>
        <taxon>Dikarya</taxon>
        <taxon>Basidiomycota</taxon>
        <taxon>Agaricomycotina</taxon>
        <taxon>Agaricomycetes</taxon>
        <taxon>Cantharellales</taxon>
        <taxon>Ceratobasidiaceae</taxon>
        <taxon>Rhizoctonia</taxon>
    </lineage>
</organism>